<name>H9WWA0_PINTA</name>
<feature type="compositionally biased region" description="Low complexity" evidence="1">
    <location>
        <begin position="53"/>
        <end position="67"/>
    </location>
</feature>
<gene>
    <name evidence="2" type="ORF">UMN_2672_01</name>
</gene>
<sequence length="141" mass="14964">MDEVKGKVKGFMKKINNPFASSSSSSGKFKGQGRVLGSSSSSSSNQKPTSTIQRPQQSAAPAPSSSSKGIITKQNNTGNSKEPIEKDLSESLSLDQSEPKIRDEVDPFNSKADGFDPFDTLVSSTRGPKSGTSLDMFQCPV</sequence>
<feature type="compositionally biased region" description="Polar residues" evidence="1">
    <location>
        <begin position="68"/>
        <end position="80"/>
    </location>
</feature>
<dbReference type="EMBL" id="FJ110175">
    <property type="protein sequence ID" value="AFG66293.1"/>
    <property type="molecule type" value="Genomic_DNA"/>
</dbReference>
<feature type="compositionally biased region" description="Polar residues" evidence="1">
    <location>
        <begin position="121"/>
        <end position="131"/>
    </location>
</feature>
<dbReference type="PANTHER" id="PTHR47694">
    <property type="entry name" value="PLANT UBX DOMAIN-CONTAINING PROTEIN 2"/>
    <property type="match status" value="1"/>
</dbReference>
<organism evidence="2">
    <name type="scientific">Pinus taeda</name>
    <name type="common">Loblolly pine</name>
    <dbReference type="NCBI Taxonomy" id="3352"/>
    <lineage>
        <taxon>Eukaryota</taxon>
        <taxon>Viridiplantae</taxon>
        <taxon>Streptophyta</taxon>
        <taxon>Embryophyta</taxon>
        <taxon>Tracheophyta</taxon>
        <taxon>Spermatophyta</taxon>
        <taxon>Pinopsida</taxon>
        <taxon>Pinidae</taxon>
        <taxon>Conifers I</taxon>
        <taxon>Pinales</taxon>
        <taxon>Pinaceae</taxon>
        <taxon>Pinus</taxon>
        <taxon>Pinus subgen. Pinus</taxon>
    </lineage>
</organism>
<evidence type="ECO:0000256" key="1">
    <source>
        <dbReference type="SAM" id="MobiDB-lite"/>
    </source>
</evidence>
<accession>H9WWA0</accession>
<feature type="non-terminal residue" evidence="2">
    <location>
        <position position="141"/>
    </location>
</feature>
<protein>
    <submittedName>
        <fullName evidence="2">Uncharacterized protein</fullName>
    </submittedName>
</protein>
<reference evidence="2" key="1">
    <citation type="submission" date="2008-08" db="EMBL/GenBank/DDBJ databases">
        <title>Nucleotide Diversity and Divergence in the Loblolly Pine Gene Space.</title>
        <authorList>
            <person name="Neale D.B."/>
            <person name="Wegrzyn J.L."/>
            <person name="Lee J.M."/>
            <person name="Eckert A.J."/>
            <person name="Liechty J.D."/>
            <person name="Stevens K.A."/>
            <person name="Langley C.H."/>
        </authorList>
    </citation>
    <scope>NUCLEOTIDE SEQUENCE</scope>
    <source>
        <strain evidence="2">4377</strain>
        <tissue evidence="2">Megagametophyte</tissue>
    </source>
</reference>
<feature type="region of interest" description="Disordered" evidence="1">
    <location>
        <begin position="1"/>
        <end position="131"/>
    </location>
</feature>
<dbReference type="PANTHER" id="PTHR47694:SF1">
    <property type="entry name" value="PLANT UBX DOMAIN-CONTAINING PROTEIN 2"/>
    <property type="match status" value="1"/>
</dbReference>
<dbReference type="AlphaFoldDB" id="H9WWA0"/>
<evidence type="ECO:0000313" key="2">
    <source>
        <dbReference type="EMBL" id="AFG66293.1"/>
    </source>
</evidence>
<proteinExistence type="predicted"/>
<dbReference type="GO" id="GO:0050832">
    <property type="term" value="P:defense response to fungus"/>
    <property type="evidence" value="ECO:0007669"/>
    <property type="project" value="TreeGrafter"/>
</dbReference>